<protein>
    <recommendedName>
        <fullName evidence="1">ABM domain-containing protein</fullName>
    </recommendedName>
</protein>
<feature type="domain" description="ABM" evidence="1">
    <location>
        <begin position="3"/>
        <end position="79"/>
    </location>
</feature>
<proteinExistence type="predicted"/>
<reference evidence="2 3" key="1">
    <citation type="submission" date="2020-01" db="EMBL/GenBank/DDBJ databases">
        <title>Genomes assembled from Gulf of Kutch pelagic sediment metagenomes.</title>
        <authorList>
            <person name="Chandrashekar M."/>
            <person name="Mahajan M.S."/>
            <person name="Dave K.J."/>
            <person name="Vatsa P."/>
            <person name="Nathani N.M."/>
        </authorList>
    </citation>
    <scope>NUCLEOTIDE SEQUENCE [LARGE SCALE GENOMIC DNA]</scope>
    <source>
        <strain evidence="2">KS3-K002</strain>
    </source>
</reference>
<dbReference type="InterPro" id="IPR011008">
    <property type="entry name" value="Dimeric_a/b-barrel"/>
</dbReference>
<sequence>MSVTVVNDYDFKPDGDVKEGKAAAAELVEYFKSDVPGVQLSLWLEDQDNPLHHYHITVFDSLETLEEVKESKAIERFVQRLFPQIAHSTYIAPTTDVWLADGSGVQAVAYR</sequence>
<evidence type="ECO:0000313" key="3">
    <source>
        <dbReference type="Proteomes" id="UP000702544"/>
    </source>
</evidence>
<dbReference type="SUPFAM" id="SSF54909">
    <property type="entry name" value="Dimeric alpha+beta barrel"/>
    <property type="match status" value="1"/>
</dbReference>
<dbReference type="InterPro" id="IPR007138">
    <property type="entry name" value="ABM_dom"/>
</dbReference>
<dbReference type="Pfam" id="PF03992">
    <property type="entry name" value="ABM"/>
    <property type="match status" value="1"/>
</dbReference>
<name>A0AAE5CBD8_9BACT</name>
<gene>
    <name evidence="2" type="ORF">GWO12_04160</name>
</gene>
<evidence type="ECO:0000313" key="2">
    <source>
        <dbReference type="EMBL" id="NIR74295.1"/>
    </source>
</evidence>
<evidence type="ECO:0000259" key="1">
    <source>
        <dbReference type="Pfam" id="PF03992"/>
    </source>
</evidence>
<organism evidence="2 3">
    <name type="scientific">Candidatus Kutchimonas denitrificans</name>
    <dbReference type="NCBI Taxonomy" id="3056748"/>
    <lineage>
        <taxon>Bacteria</taxon>
        <taxon>Pseudomonadati</taxon>
        <taxon>Gemmatimonadota</taxon>
        <taxon>Gemmatimonadia</taxon>
        <taxon>Candidatus Palauibacterales</taxon>
        <taxon>Candidatus Palauibacteraceae</taxon>
        <taxon>Candidatus Kutchimonas</taxon>
    </lineage>
</organism>
<accession>A0AAE5CBD8</accession>
<dbReference type="Proteomes" id="UP000702544">
    <property type="component" value="Unassembled WGS sequence"/>
</dbReference>
<dbReference type="AlphaFoldDB" id="A0AAE5CBD8"/>
<dbReference type="EMBL" id="JAACAK010000032">
    <property type="protein sequence ID" value="NIR74295.1"/>
    <property type="molecule type" value="Genomic_DNA"/>
</dbReference>
<comment type="caution">
    <text evidence="2">The sequence shown here is derived from an EMBL/GenBank/DDBJ whole genome shotgun (WGS) entry which is preliminary data.</text>
</comment>